<dbReference type="InterPro" id="IPR012341">
    <property type="entry name" value="6hp_glycosidase-like_sf"/>
</dbReference>
<dbReference type="Pfam" id="PF07470">
    <property type="entry name" value="Glyco_hydro_88"/>
    <property type="match status" value="1"/>
</dbReference>
<sequence>MKRGFAFGILLVGIAGLGCEAQQSVAIKMAETVMLTYPDSIVVKKYVTHGASEERIEETKSSRPALWDYEQGVVLKGFDRLWQQTHDKRYLAYMKKMTDIFVNPDGTIRTYDLVDYNIDDITPGRVLLSLYQETKDEKYKKAAGELREQLRWQPRTKEGGFWHKHRYPYQMWLDGLYMAEPFYAEYTKLTGNTKDFDDIANQFIWTENHTRDAKTGLLYHGWDESKKQRWANPTTGQSPEFWSRAMGWYAMALVDVLDYFPQEHPKRKELIAILKRLALALKNYQDPAGVWFQVTDKQTVKGNYAEASGTCMIVYALAKGARLGYLDESFRAAAKKGYDGILKTFIETDAQGRVHLMKTCSGAGLGGTPYRDGTFDYYIKEPLRTDDLKGIGPFIQASIEMEIIHK</sequence>
<dbReference type="EMBL" id="JAERRB010000002">
    <property type="protein sequence ID" value="MBL0740978.1"/>
    <property type="molecule type" value="Genomic_DNA"/>
</dbReference>
<dbReference type="PANTHER" id="PTHR33886:SF8">
    <property type="entry name" value="UNSATURATED RHAMNOGALACTURONAN HYDROLASE (EUROFUNG)"/>
    <property type="match status" value="1"/>
</dbReference>
<dbReference type="InterPro" id="IPR008928">
    <property type="entry name" value="6-hairpin_glycosidase_sf"/>
</dbReference>
<accession>A0ABS1KNS5</accession>
<dbReference type="InterPro" id="IPR052043">
    <property type="entry name" value="PolySaccharide_Degr_Enz"/>
</dbReference>
<evidence type="ECO:0000256" key="1">
    <source>
        <dbReference type="ARBA" id="ARBA00022801"/>
    </source>
</evidence>
<dbReference type="Proteomes" id="UP000613030">
    <property type="component" value="Unassembled WGS sequence"/>
</dbReference>
<comment type="caution">
    <text evidence="2">The sequence shown here is derived from an EMBL/GenBank/DDBJ whole genome shotgun (WGS) entry which is preliminary data.</text>
</comment>
<keyword evidence="1 2" id="KW-0378">Hydrolase</keyword>
<dbReference type="PANTHER" id="PTHR33886">
    <property type="entry name" value="UNSATURATED RHAMNOGALACTURONAN HYDROLASE (EUROFUNG)"/>
    <property type="match status" value="1"/>
</dbReference>
<gene>
    <name evidence="2" type="ORF">JI741_07085</name>
</gene>
<dbReference type="PROSITE" id="PS51257">
    <property type="entry name" value="PROKAR_LIPOPROTEIN"/>
    <property type="match status" value="1"/>
</dbReference>
<dbReference type="InterPro" id="IPR010905">
    <property type="entry name" value="Glyco_hydro_88"/>
</dbReference>
<protein>
    <submittedName>
        <fullName evidence="2">Glycoside hydrolase family 88 protein</fullName>
    </submittedName>
</protein>
<evidence type="ECO:0000313" key="3">
    <source>
        <dbReference type="Proteomes" id="UP000613030"/>
    </source>
</evidence>
<dbReference type="SUPFAM" id="SSF48208">
    <property type="entry name" value="Six-hairpin glycosidases"/>
    <property type="match status" value="1"/>
</dbReference>
<reference evidence="2 3" key="1">
    <citation type="submission" date="2021-01" db="EMBL/GenBank/DDBJ databases">
        <title>Chryseolinea sp. Jin1 Genome sequencing and assembly.</title>
        <authorList>
            <person name="Kim I."/>
        </authorList>
    </citation>
    <scope>NUCLEOTIDE SEQUENCE [LARGE SCALE GENOMIC DNA]</scope>
    <source>
        <strain evidence="2 3">Jin1</strain>
    </source>
</reference>
<dbReference type="GO" id="GO:0016787">
    <property type="term" value="F:hydrolase activity"/>
    <property type="evidence" value="ECO:0007669"/>
    <property type="project" value="UniProtKB-KW"/>
</dbReference>
<keyword evidence="3" id="KW-1185">Reference proteome</keyword>
<name>A0ABS1KNS5_9BACT</name>
<evidence type="ECO:0000313" key="2">
    <source>
        <dbReference type="EMBL" id="MBL0740978.1"/>
    </source>
</evidence>
<dbReference type="Gene3D" id="1.50.10.10">
    <property type="match status" value="1"/>
</dbReference>
<proteinExistence type="predicted"/>
<dbReference type="RefSeq" id="WP_202008345.1">
    <property type="nucleotide sequence ID" value="NZ_JAERRB010000002.1"/>
</dbReference>
<organism evidence="2 3">
    <name type="scientific">Chryseolinea lacunae</name>
    <dbReference type="NCBI Taxonomy" id="2801331"/>
    <lineage>
        <taxon>Bacteria</taxon>
        <taxon>Pseudomonadati</taxon>
        <taxon>Bacteroidota</taxon>
        <taxon>Cytophagia</taxon>
        <taxon>Cytophagales</taxon>
        <taxon>Fulvivirgaceae</taxon>
        <taxon>Chryseolinea</taxon>
    </lineage>
</organism>